<feature type="chain" id="PRO_5037413796" evidence="1">
    <location>
        <begin position="30"/>
        <end position="631"/>
    </location>
</feature>
<name>A0A915PR96_9BILA</name>
<accession>A0A915PR96</accession>
<organism evidence="2 3">
    <name type="scientific">Setaria digitata</name>
    <dbReference type="NCBI Taxonomy" id="48799"/>
    <lineage>
        <taxon>Eukaryota</taxon>
        <taxon>Metazoa</taxon>
        <taxon>Ecdysozoa</taxon>
        <taxon>Nematoda</taxon>
        <taxon>Chromadorea</taxon>
        <taxon>Rhabditida</taxon>
        <taxon>Spirurina</taxon>
        <taxon>Spiruromorpha</taxon>
        <taxon>Filarioidea</taxon>
        <taxon>Setariidae</taxon>
        <taxon>Setaria</taxon>
    </lineage>
</organism>
<proteinExistence type="predicted"/>
<reference evidence="3" key="1">
    <citation type="submission" date="2022-11" db="UniProtKB">
        <authorList>
            <consortium name="WormBaseParasite"/>
        </authorList>
    </citation>
    <scope>IDENTIFICATION</scope>
</reference>
<sequence>MAAKRFSLSFFRRVSGLVWLGAQHQEVYAANIVTRRFYSPETATKTSGSSLDRLISNLTNEKNAEEVEISTVSNVESLIKICSKMDDPISGGISVRVLTRFAELAVESGDVQRATIFLKKKLLAEMDKSLKSDMLNINSTLEAICALVTLDLSQEAVFETLIGALRRHFSTDLLSAPISPVVRLAALVNSKKTNFPDDLFGQIKEWLQLKANEITEPRDVASMMICWNKNDSWFNVFVEKAKGCISSMSSSELVGLMASLASSSSRPPHVLRLICSIFEQNKQSLTISELLTLSQSAAKLQLMDNRLRRLIAAESCAHINRFTKWSQINSIVSSLAKLHIGHSQTWDAVAAWINNNQMVAAAAELSYAVHWCAVAGKGHLIQKASGFLCEKLTSSSVDSPRAWLSTIYALAVCNRLSSELAQTILQPSFVINILEGVGDFQKLMTVTTIAQVQYFLKGILNKDYQGPSIDMSGLMRLPPATVNDMALRLRYGKSEEGNARYFHSLLHKIAPVNSHAVPPALTKDGIFVNAVIKLDVRRNRFIPLSDFDETNVSRLAVIYLSWRDRTLPCNDDDKTTLMGSMTLNLRLLKARGFIPVLFSQEDLNPNTSLKQQFIRIKTKLEEASRDREDRY</sequence>
<evidence type="ECO:0000313" key="2">
    <source>
        <dbReference type="Proteomes" id="UP000887581"/>
    </source>
</evidence>
<dbReference type="AlphaFoldDB" id="A0A915PR96"/>
<protein>
    <submittedName>
        <fullName evidence="3">RAP domain-containing protein</fullName>
    </submittedName>
</protein>
<evidence type="ECO:0000313" key="3">
    <source>
        <dbReference type="WBParaSite" id="sdigi.contig25.g2048.t1"/>
    </source>
</evidence>
<evidence type="ECO:0000256" key="1">
    <source>
        <dbReference type="SAM" id="SignalP"/>
    </source>
</evidence>
<keyword evidence="1" id="KW-0732">Signal</keyword>
<dbReference type="Proteomes" id="UP000887581">
    <property type="component" value="Unplaced"/>
</dbReference>
<dbReference type="WBParaSite" id="sdigi.contig25.g2048.t1">
    <property type="protein sequence ID" value="sdigi.contig25.g2048.t1"/>
    <property type="gene ID" value="sdigi.contig25.g2048"/>
</dbReference>
<keyword evidence="2" id="KW-1185">Reference proteome</keyword>
<feature type="signal peptide" evidence="1">
    <location>
        <begin position="1"/>
        <end position="29"/>
    </location>
</feature>